<dbReference type="Proteomes" id="UP000284021">
    <property type="component" value="Unassembled WGS sequence"/>
</dbReference>
<gene>
    <name evidence="1" type="ORF">D3879_16880</name>
</gene>
<reference evidence="1 2" key="1">
    <citation type="submission" date="2018-09" db="EMBL/GenBank/DDBJ databases">
        <authorList>
            <person name="Zhu H."/>
        </authorList>
    </citation>
    <scope>NUCLEOTIDE SEQUENCE [LARGE SCALE GENOMIC DNA]</scope>
    <source>
        <strain evidence="1 2">K1S02-6</strain>
    </source>
</reference>
<accession>A0A418XB58</accession>
<evidence type="ECO:0008006" key="3">
    <source>
        <dbReference type="Google" id="ProtNLM"/>
    </source>
</evidence>
<dbReference type="AlphaFoldDB" id="A0A418XB58"/>
<dbReference type="RefSeq" id="WP_119955435.1">
    <property type="nucleotide sequence ID" value="NZ_QYUR01000006.1"/>
</dbReference>
<dbReference type="EMBL" id="QYUR01000006">
    <property type="protein sequence ID" value="RJG09742.1"/>
    <property type="molecule type" value="Genomic_DNA"/>
</dbReference>
<comment type="caution">
    <text evidence="1">The sequence shown here is derived from an EMBL/GenBank/DDBJ whole genome shotgun (WGS) entry which is preliminary data.</text>
</comment>
<evidence type="ECO:0000313" key="1">
    <source>
        <dbReference type="EMBL" id="RJG09742.1"/>
    </source>
</evidence>
<proteinExistence type="predicted"/>
<organism evidence="1 2">
    <name type="scientific">Pseudomonas cavernicola</name>
    <dbReference type="NCBI Taxonomy" id="2320866"/>
    <lineage>
        <taxon>Bacteria</taxon>
        <taxon>Pseudomonadati</taxon>
        <taxon>Pseudomonadota</taxon>
        <taxon>Gammaproteobacteria</taxon>
        <taxon>Pseudomonadales</taxon>
        <taxon>Pseudomonadaceae</taxon>
        <taxon>Pseudomonas</taxon>
    </lineage>
</organism>
<name>A0A418XB58_9PSED</name>
<sequence>MEDLIKNYTASASIVLQDNEALAAASSGLREIFSRSVINEHKEKVRNHFQILLKLDEQYTKHLSPQGTINELSMKSAQIQILSQARSMFVGAIKNYESSLTELEGQFQFKVSTTLAIVAILISILLTG</sequence>
<keyword evidence="2" id="KW-1185">Reference proteome</keyword>
<protein>
    <recommendedName>
        <fullName evidence="3">Chemotaxis protein</fullName>
    </recommendedName>
</protein>
<evidence type="ECO:0000313" key="2">
    <source>
        <dbReference type="Proteomes" id="UP000284021"/>
    </source>
</evidence>